<feature type="transmembrane region" description="Helical" evidence="5">
    <location>
        <begin position="37"/>
        <end position="55"/>
    </location>
</feature>
<evidence type="ECO:0000256" key="3">
    <source>
        <dbReference type="ARBA" id="ARBA00022989"/>
    </source>
</evidence>
<dbReference type="EMBL" id="JAAATW010000003">
    <property type="protein sequence ID" value="NBE08571.1"/>
    <property type="molecule type" value="Genomic_DNA"/>
</dbReference>
<evidence type="ECO:0000256" key="4">
    <source>
        <dbReference type="ARBA" id="ARBA00023136"/>
    </source>
</evidence>
<evidence type="ECO:0000313" key="7">
    <source>
        <dbReference type="EMBL" id="NBE08571.1"/>
    </source>
</evidence>
<dbReference type="InterPro" id="IPR006977">
    <property type="entry name" value="Yip1_dom"/>
</dbReference>
<dbReference type="Proteomes" id="UP001517376">
    <property type="component" value="Unassembled WGS sequence"/>
</dbReference>
<keyword evidence="2 5" id="KW-0812">Transmembrane</keyword>
<keyword evidence="8" id="KW-1185">Reference proteome</keyword>
<feature type="transmembrane region" description="Helical" evidence="5">
    <location>
        <begin position="108"/>
        <end position="129"/>
    </location>
</feature>
<gene>
    <name evidence="7" type="ORF">GU920_13600</name>
</gene>
<sequence length="194" mass="20772">MELTLANVMGLVRQTFADPRGAAQVVLRLPMPLQARWAAVALMAVLSAVLMHLMSGLMPPAVGPDGQVLPAISPFFWAGMVGFGMVMTALLAFVVGRWRGGRGELADSVILVAWLQFIQLLIVVVQLVVLVALPVLAPIVEVGAVLIFLWLLVNFVAEMHGFRSLGMVFLGIVLTFVLAVFGMTILLMLIGVAP</sequence>
<evidence type="ECO:0000256" key="1">
    <source>
        <dbReference type="ARBA" id="ARBA00004141"/>
    </source>
</evidence>
<reference evidence="8" key="1">
    <citation type="submission" date="2020-01" db="EMBL/GenBank/DDBJ databases">
        <title>Sphingomonas sp. strain CSW-10.</title>
        <authorList>
            <person name="Chen W.-M."/>
        </authorList>
    </citation>
    <scope>NUCLEOTIDE SEQUENCE [LARGE SCALE GENOMIC DNA]</scope>
    <source>
        <strain evidence="8">CCP-1</strain>
    </source>
</reference>
<proteinExistence type="predicted"/>
<accession>A0ABW9Y7M5</accession>
<organism evidence="7 8">
    <name type="scientific">Paragemmobacter ruber</name>
    <dbReference type="NCBI Taxonomy" id="1985673"/>
    <lineage>
        <taxon>Bacteria</taxon>
        <taxon>Pseudomonadati</taxon>
        <taxon>Pseudomonadota</taxon>
        <taxon>Alphaproteobacteria</taxon>
        <taxon>Rhodobacterales</taxon>
        <taxon>Paracoccaceae</taxon>
        <taxon>Paragemmobacter</taxon>
    </lineage>
</organism>
<feature type="transmembrane region" description="Helical" evidence="5">
    <location>
        <begin position="75"/>
        <end position="96"/>
    </location>
</feature>
<evidence type="ECO:0000313" key="8">
    <source>
        <dbReference type="Proteomes" id="UP001517376"/>
    </source>
</evidence>
<dbReference type="Pfam" id="PF04893">
    <property type="entry name" value="Yip1"/>
    <property type="match status" value="1"/>
</dbReference>
<feature type="domain" description="Yip1" evidence="6">
    <location>
        <begin position="15"/>
        <end position="185"/>
    </location>
</feature>
<dbReference type="RefSeq" id="WP_161767633.1">
    <property type="nucleotide sequence ID" value="NZ_JAAATW010000003.1"/>
</dbReference>
<feature type="transmembrane region" description="Helical" evidence="5">
    <location>
        <begin position="135"/>
        <end position="156"/>
    </location>
</feature>
<evidence type="ECO:0000259" key="6">
    <source>
        <dbReference type="Pfam" id="PF04893"/>
    </source>
</evidence>
<evidence type="ECO:0000256" key="2">
    <source>
        <dbReference type="ARBA" id="ARBA00022692"/>
    </source>
</evidence>
<name>A0ABW9Y7M5_9RHOB</name>
<protein>
    <submittedName>
        <fullName evidence="7">YIP1 family protein</fullName>
    </submittedName>
</protein>
<keyword evidence="4 5" id="KW-0472">Membrane</keyword>
<feature type="transmembrane region" description="Helical" evidence="5">
    <location>
        <begin position="168"/>
        <end position="193"/>
    </location>
</feature>
<keyword evidence="3 5" id="KW-1133">Transmembrane helix</keyword>
<evidence type="ECO:0000256" key="5">
    <source>
        <dbReference type="SAM" id="Phobius"/>
    </source>
</evidence>
<comment type="subcellular location">
    <subcellularLocation>
        <location evidence="1">Membrane</location>
        <topology evidence="1">Multi-pass membrane protein</topology>
    </subcellularLocation>
</comment>
<comment type="caution">
    <text evidence="7">The sequence shown here is derived from an EMBL/GenBank/DDBJ whole genome shotgun (WGS) entry which is preliminary data.</text>
</comment>